<evidence type="ECO:0000256" key="3">
    <source>
        <dbReference type="SAM" id="Coils"/>
    </source>
</evidence>
<gene>
    <name evidence="5" type="ORF">F3Y22_tig00005929pilonHSYRG00224</name>
</gene>
<dbReference type="SUPFAM" id="SSF57997">
    <property type="entry name" value="Tropomyosin"/>
    <property type="match status" value="1"/>
</dbReference>
<evidence type="ECO:0000256" key="4">
    <source>
        <dbReference type="SAM" id="MobiDB-lite"/>
    </source>
</evidence>
<comment type="caution">
    <text evidence="5">The sequence shown here is derived from an EMBL/GenBank/DDBJ whole genome shotgun (WGS) entry which is preliminary data.</text>
</comment>
<keyword evidence="2 3" id="KW-0175">Coiled coil</keyword>
<comment type="similarity">
    <text evidence="1">Belongs to the FPP family.</text>
</comment>
<sequence>MAVDLTRSTEDLENAKLLLQETENRVTKLKLQLASSQNLHSLAETQLKCMTESYKSLEVRAQELETEINLLQEKSAKLDDKLQEEKRGHQDALARCKDLEVKVQRNSASFLCLSSAIEDSDMKIKQERDIKDAAQKLATCQETIYLLGRQLQSLHIRSDELLGESSVEGRLNHGGSKAQDIRCTDDLVHIETDSVASADVQSMSGDSLHYSHSTSSPLDNDTCLSPQSLGNSSQLNHTSINSRFSASTLEQEKHSLSFGRLFSLKGKSEQ</sequence>
<evidence type="ECO:0000256" key="2">
    <source>
        <dbReference type="ARBA" id="ARBA00023054"/>
    </source>
</evidence>
<keyword evidence="6" id="KW-1185">Reference proteome</keyword>
<dbReference type="Proteomes" id="UP000436088">
    <property type="component" value="Unassembled WGS sequence"/>
</dbReference>
<proteinExistence type="inferred from homology"/>
<feature type="coiled-coil region" evidence="3">
    <location>
        <begin position="5"/>
        <end position="88"/>
    </location>
</feature>
<reference evidence="5" key="1">
    <citation type="submission" date="2019-09" db="EMBL/GenBank/DDBJ databases">
        <title>Draft genome information of white flower Hibiscus syriacus.</title>
        <authorList>
            <person name="Kim Y.-M."/>
        </authorList>
    </citation>
    <scope>NUCLEOTIDE SEQUENCE [LARGE SCALE GENOMIC DNA]</scope>
    <source>
        <strain evidence="5">YM2019G1</strain>
    </source>
</reference>
<dbReference type="InterPro" id="IPR008587">
    <property type="entry name" value="FPP_plant"/>
</dbReference>
<organism evidence="5 6">
    <name type="scientific">Hibiscus syriacus</name>
    <name type="common">Rose of Sharon</name>
    <dbReference type="NCBI Taxonomy" id="106335"/>
    <lineage>
        <taxon>Eukaryota</taxon>
        <taxon>Viridiplantae</taxon>
        <taxon>Streptophyta</taxon>
        <taxon>Embryophyta</taxon>
        <taxon>Tracheophyta</taxon>
        <taxon>Spermatophyta</taxon>
        <taxon>Magnoliopsida</taxon>
        <taxon>eudicotyledons</taxon>
        <taxon>Gunneridae</taxon>
        <taxon>Pentapetalae</taxon>
        <taxon>rosids</taxon>
        <taxon>malvids</taxon>
        <taxon>Malvales</taxon>
        <taxon>Malvaceae</taxon>
        <taxon>Malvoideae</taxon>
        <taxon>Hibiscus</taxon>
    </lineage>
</organism>
<feature type="region of interest" description="Disordered" evidence="4">
    <location>
        <begin position="205"/>
        <end position="236"/>
    </location>
</feature>
<dbReference type="Pfam" id="PF05911">
    <property type="entry name" value="FPP"/>
    <property type="match status" value="1"/>
</dbReference>
<dbReference type="EMBL" id="VEPZ02000320">
    <property type="protein sequence ID" value="KAE8727125.1"/>
    <property type="molecule type" value="Genomic_DNA"/>
</dbReference>
<evidence type="ECO:0000313" key="5">
    <source>
        <dbReference type="EMBL" id="KAE8727125.1"/>
    </source>
</evidence>
<dbReference type="PANTHER" id="PTHR31580:SF26">
    <property type="entry name" value="FILAMENT-LIKE PLANT PROTEIN 5"/>
    <property type="match status" value="1"/>
</dbReference>
<protein>
    <submittedName>
        <fullName evidence="5">Uncharacterized protein</fullName>
    </submittedName>
</protein>
<name>A0A6A3CCU2_HIBSY</name>
<accession>A0A6A3CCU2</accession>
<dbReference type="AlphaFoldDB" id="A0A6A3CCU2"/>
<dbReference type="PANTHER" id="PTHR31580">
    <property type="entry name" value="FILAMENT-LIKE PLANT PROTEIN 4"/>
    <property type="match status" value="1"/>
</dbReference>
<evidence type="ECO:0000256" key="1">
    <source>
        <dbReference type="ARBA" id="ARBA00005921"/>
    </source>
</evidence>
<evidence type="ECO:0000313" key="6">
    <source>
        <dbReference type="Proteomes" id="UP000436088"/>
    </source>
</evidence>